<organism evidence="2 3">
    <name type="scientific">Xenopus laevis</name>
    <name type="common">African clawed frog</name>
    <dbReference type="NCBI Taxonomy" id="8355"/>
    <lineage>
        <taxon>Eukaryota</taxon>
        <taxon>Metazoa</taxon>
        <taxon>Chordata</taxon>
        <taxon>Craniata</taxon>
        <taxon>Vertebrata</taxon>
        <taxon>Euteleostomi</taxon>
        <taxon>Amphibia</taxon>
        <taxon>Batrachia</taxon>
        <taxon>Anura</taxon>
        <taxon>Pipoidea</taxon>
        <taxon>Pipidae</taxon>
        <taxon>Xenopodinae</taxon>
        <taxon>Xenopus</taxon>
        <taxon>Xenopus</taxon>
    </lineage>
</organism>
<accession>A0A974DXD2</accession>
<evidence type="ECO:0000313" key="2">
    <source>
        <dbReference type="EMBL" id="OCT98721.1"/>
    </source>
</evidence>
<protein>
    <recommendedName>
        <fullName evidence="4">Secreted protein</fullName>
    </recommendedName>
</protein>
<dbReference type="AlphaFoldDB" id="A0A974DXD2"/>
<gene>
    <name evidence="2" type="ORF">XELAEV_18010952mg</name>
</gene>
<dbReference type="Proteomes" id="UP000694892">
    <property type="component" value="Chromosome 1S"/>
</dbReference>
<sequence>MQCMKGVTFCLFFALFWRGVRKVIKCWRVYINMRTQVAWLAKESTKGSLACSSSVDINVLFLNISISLKKRFQRF</sequence>
<evidence type="ECO:0000256" key="1">
    <source>
        <dbReference type="SAM" id="SignalP"/>
    </source>
</evidence>
<reference evidence="3" key="1">
    <citation type="journal article" date="2016" name="Nature">
        <title>Genome evolution in the allotetraploid frog Xenopus laevis.</title>
        <authorList>
            <person name="Session A.M."/>
            <person name="Uno Y."/>
            <person name="Kwon T."/>
            <person name="Chapman J.A."/>
            <person name="Toyoda A."/>
            <person name="Takahashi S."/>
            <person name="Fukui A."/>
            <person name="Hikosaka A."/>
            <person name="Suzuki A."/>
            <person name="Kondo M."/>
            <person name="van Heeringen S.J."/>
            <person name="Quigley I."/>
            <person name="Heinz S."/>
            <person name="Ogino H."/>
            <person name="Ochi H."/>
            <person name="Hellsten U."/>
            <person name="Lyons J.B."/>
            <person name="Simakov O."/>
            <person name="Putnam N."/>
            <person name="Stites J."/>
            <person name="Kuroki Y."/>
            <person name="Tanaka T."/>
            <person name="Michiue T."/>
            <person name="Watanabe M."/>
            <person name="Bogdanovic O."/>
            <person name="Lister R."/>
            <person name="Georgiou G."/>
            <person name="Paranjpe S.S."/>
            <person name="van Kruijsbergen I."/>
            <person name="Shu S."/>
            <person name="Carlson J."/>
            <person name="Kinoshita T."/>
            <person name="Ohta Y."/>
            <person name="Mawaribuchi S."/>
            <person name="Jenkins J."/>
            <person name="Grimwood J."/>
            <person name="Schmutz J."/>
            <person name="Mitros T."/>
            <person name="Mozaffari S.V."/>
            <person name="Suzuki Y."/>
            <person name="Haramoto Y."/>
            <person name="Yamamoto T.S."/>
            <person name="Takagi C."/>
            <person name="Heald R."/>
            <person name="Miller K."/>
            <person name="Haudenschild C."/>
            <person name="Kitzman J."/>
            <person name="Nakayama T."/>
            <person name="Izutsu Y."/>
            <person name="Robert J."/>
            <person name="Fortriede J."/>
            <person name="Burns K."/>
            <person name="Lotay V."/>
            <person name="Karimi K."/>
            <person name="Yasuoka Y."/>
            <person name="Dichmann D.S."/>
            <person name="Flajnik M.F."/>
            <person name="Houston D.W."/>
            <person name="Shendure J."/>
            <person name="DuPasquier L."/>
            <person name="Vize P.D."/>
            <person name="Zorn A.M."/>
            <person name="Ito M."/>
            <person name="Marcotte E.M."/>
            <person name="Wallingford J.B."/>
            <person name="Ito Y."/>
            <person name="Asashima M."/>
            <person name="Ueno N."/>
            <person name="Matsuda Y."/>
            <person name="Veenstra G.J."/>
            <person name="Fujiyama A."/>
            <person name="Harland R.M."/>
            <person name="Taira M."/>
            <person name="Rokhsar D.S."/>
        </authorList>
    </citation>
    <scope>NUCLEOTIDE SEQUENCE [LARGE SCALE GENOMIC DNA]</scope>
    <source>
        <strain evidence="3">J</strain>
    </source>
</reference>
<feature type="chain" id="PRO_5036780815" description="Secreted protein" evidence="1">
    <location>
        <begin position="23"/>
        <end position="75"/>
    </location>
</feature>
<evidence type="ECO:0000313" key="3">
    <source>
        <dbReference type="Proteomes" id="UP000694892"/>
    </source>
</evidence>
<keyword evidence="1" id="KW-0732">Signal</keyword>
<evidence type="ECO:0008006" key="4">
    <source>
        <dbReference type="Google" id="ProtNLM"/>
    </source>
</evidence>
<dbReference type="EMBL" id="CM004467">
    <property type="protein sequence ID" value="OCT98721.1"/>
    <property type="molecule type" value="Genomic_DNA"/>
</dbReference>
<name>A0A974DXD2_XENLA</name>
<feature type="signal peptide" evidence="1">
    <location>
        <begin position="1"/>
        <end position="22"/>
    </location>
</feature>
<proteinExistence type="predicted"/>